<dbReference type="Proteomes" id="UP001162501">
    <property type="component" value="Chromosome 21"/>
</dbReference>
<dbReference type="EMBL" id="OX596105">
    <property type="protein sequence ID" value="CAN0120290.1"/>
    <property type="molecule type" value="Genomic_DNA"/>
</dbReference>
<evidence type="ECO:0000313" key="2">
    <source>
        <dbReference type="Proteomes" id="UP001162501"/>
    </source>
</evidence>
<proteinExistence type="predicted"/>
<reference evidence="1" key="2">
    <citation type="submission" date="2025-03" db="EMBL/GenBank/DDBJ databases">
        <authorList>
            <consortium name="ELIXIR-Norway"/>
            <consortium name="Elixir Norway"/>
        </authorList>
    </citation>
    <scope>NUCLEOTIDE SEQUENCE</scope>
</reference>
<sequence>MQNRWPALREGSHESALRSSECKVQLAVPWRPGVAGSLSELSASWAGAVLRLQLGSGPAALGQTGGWRQRGACLGTENRVTGTPSLVLLKLTSAHGLSRSTLRSGLLSQRDPHIRRSSLPGLRSS</sequence>
<organism evidence="1 2">
    <name type="scientific">Rangifer tarandus platyrhynchus</name>
    <name type="common">Svalbard reindeer</name>
    <dbReference type="NCBI Taxonomy" id="3082113"/>
    <lineage>
        <taxon>Eukaryota</taxon>
        <taxon>Metazoa</taxon>
        <taxon>Chordata</taxon>
        <taxon>Craniata</taxon>
        <taxon>Vertebrata</taxon>
        <taxon>Euteleostomi</taxon>
        <taxon>Mammalia</taxon>
        <taxon>Eutheria</taxon>
        <taxon>Laurasiatheria</taxon>
        <taxon>Artiodactyla</taxon>
        <taxon>Ruminantia</taxon>
        <taxon>Pecora</taxon>
        <taxon>Cervidae</taxon>
        <taxon>Odocoileinae</taxon>
        <taxon>Rangifer</taxon>
    </lineage>
</organism>
<accession>A0AC59Z011</accession>
<gene>
    <name evidence="1" type="ORF">MRATA1EN22A_LOCUS12344</name>
</gene>
<reference evidence="1" key="1">
    <citation type="submission" date="2023-05" db="EMBL/GenBank/DDBJ databases">
        <authorList>
            <consortium name="ELIXIR-Norway"/>
        </authorList>
    </citation>
    <scope>NUCLEOTIDE SEQUENCE</scope>
</reference>
<name>A0AC59Z011_RANTA</name>
<evidence type="ECO:0000313" key="1">
    <source>
        <dbReference type="EMBL" id="CAN0120290.1"/>
    </source>
</evidence>
<protein>
    <submittedName>
        <fullName evidence="1">Uncharacterized protein</fullName>
    </submittedName>
</protein>